<accession>A0AAN6WY42</accession>
<sequence>MGSIENPQHSFTAPPESATFDGLLFDMDGTIIESTPAVIKHWTAIGNEIGVQPEVILEEVQATSFDFWSVHLTTSHGRRTIDVLKILSPEKANWEYVQYMEGLLPEKYGDDAEEVPGARALLQDLISNNSPWAIVTSGSTPLVTGWLRVLGLPQPEHLVSAESVAHGKPDPACYRLGREKLGLAGDDKQILVLEDAPAGIKAGKAAGCKVVGLVTSHTVDQVLAAEPDWIIKDLSSLKFVSAEGGKVTLEFRDALVKP</sequence>
<dbReference type="SFLD" id="SFLDG01129">
    <property type="entry name" value="C1.5:_HAD__Beta-PGM__Phosphata"/>
    <property type="match status" value="1"/>
</dbReference>
<evidence type="ECO:0000313" key="1">
    <source>
        <dbReference type="EMBL" id="KAK4190518.1"/>
    </source>
</evidence>
<dbReference type="Gene3D" id="3.40.50.1000">
    <property type="entry name" value="HAD superfamily/HAD-like"/>
    <property type="match status" value="1"/>
</dbReference>
<dbReference type="GO" id="GO:0050308">
    <property type="term" value="F:sugar-phosphatase activity"/>
    <property type="evidence" value="ECO:0007669"/>
    <property type="project" value="TreeGrafter"/>
</dbReference>
<dbReference type="InterPro" id="IPR036412">
    <property type="entry name" value="HAD-like_sf"/>
</dbReference>
<dbReference type="Pfam" id="PF00702">
    <property type="entry name" value="Hydrolase"/>
    <property type="match status" value="1"/>
</dbReference>
<dbReference type="PANTHER" id="PTHR43481">
    <property type="entry name" value="FRUCTOSE-1-PHOSPHATE PHOSPHATASE"/>
    <property type="match status" value="1"/>
</dbReference>
<dbReference type="Proteomes" id="UP001302126">
    <property type="component" value="Unassembled WGS sequence"/>
</dbReference>
<keyword evidence="2" id="KW-1185">Reference proteome</keyword>
<dbReference type="NCBIfam" id="TIGR01509">
    <property type="entry name" value="HAD-SF-IA-v3"/>
    <property type="match status" value="1"/>
</dbReference>
<comment type="caution">
    <text evidence="1">The sequence shown here is derived from an EMBL/GenBank/DDBJ whole genome shotgun (WGS) entry which is preliminary data.</text>
</comment>
<evidence type="ECO:0000313" key="2">
    <source>
        <dbReference type="Proteomes" id="UP001302126"/>
    </source>
</evidence>
<dbReference type="SFLD" id="SFLDS00003">
    <property type="entry name" value="Haloacid_Dehalogenase"/>
    <property type="match status" value="1"/>
</dbReference>
<proteinExistence type="predicted"/>
<dbReference type="SUPFAM" id="SSF56784">
    <property type="entry name" value="HAD-like"/>
    <property type="match status" value="1"/>
</dbReference>
<reference evidence="1" key="1">
    <citation type="journal article" date="2023" name="Mol. Phylogenet. Evol.">
        <title>Genome-scale phylogeny and comparative genomics of the fungal order Sordariales.</title>
        <authorList>
            <person name="Hensen N."/>
            <person name="Bonometti L."/>
            <person name="Westerberg I."/>
            <person name="Brannstrom I.O."/>
            <person name="Guillou S."/>
            <person name="Cros-Aarteil S."/>
            <person name="Calhoun S."/>
            <person name="Haridas S."/>
            <person name="Kuo A."/>
            <person name="Mondo S."/>
            <person name="Pangilinan J."/>
            <person name="Riley R."/>
            <person name="LaButti K."/>
            <person name="Andreopoulos B."/>
            <person name="Lipzen A."/>
            <person name="Chen C."/>
            <person name="Yan M."/>
            <person name="Daum C."/>
            <person name="Ng V."/>
            <person name="Clum A."/>
            <person name="Steindorff A."/>
            <person name="Ohm R.A."/>
            <person name="Martin F."/>
            <person name="Silar P."/>
            <person name="Natvig D.O."/>
            <person name="Lalanne C."/>
            <person name="Gautier V."/>
            <person name="Ament-Velasquez S.L."/>
            <person name="Kruys A."/>
            <person name="Hutchinson M.I."/>
            <person name="Powell A.J."/>
            <person name="Barry K."/>
            <person name="Miller A.N."/>
            <person name="Grigoriev I.V."/>
            <person name="Debuchy R."/>
            <person name="Gladieux P."/>
            <person name="Hiltunen Thoren M."/>
            <person name="Johannesson H."/>
        </authorList>
    </citation>
    <scope>NUCLEOTIDE SEQUENCE</scope>
    <source>
        <strain evidence="1">PSN309</strain>
    </source>
</reference>
<organism evidence="1 2">
    <name type="scientific">Podospora australis</name>
    <dbReference type="NCBI Taxonomy" id="1536484"/>
    <lineage>
        <taxon>Eukaryota</taxon>
        <taxon>Fungi</taxon>
        <taxon>Dikarya</taxon>
        <taxon>Ascomycota</taxon>
        <taxon>Pezizomycotina</taxon>
        <taxon>Sordariomycetes</taxon>
        <taxon>Sordariomycetidae</taxon>
        <taxon>Sordariales</taxon>
        <taxon>Podosporaceae</taxon>
        <taxon>Podospora</taxon>
    </lineage>
</organism>
<dbReference type="PANTHER" id="PTHR43481:SF4">
    <property type="entry name" value="GLYCEROL-1-PHOSPHATE PHOSPHOHYDROLASE 1-RELATED"/>
    <property type="match status" value="1"/>
</dbReference>
<name>A0AAN6WY42_9PEZI</name>
<dbReference type="Gene3D" id="1.10.150.240">
    <property type="entry name" value="Putative phosphatase, domain 2"/>
    <property type="match status" value="1"/>
</dbReference>
<dbReference type="AlphaFoldDB" id="A0AAN6WY42"/>
<dbReference type="InterPro" id="IPR051806">
    <property type="entry name" value="HAD-like_SPP"/>
</dbReference>
<dbReference type="InterPro" id="IPR006439">
    <property type="entry name" value="HAD-SF_hydro_IA"/>
</dbReference>
<dbReference type="CDD" id="cd07527">
    <property type="entry name" value="HAD_ScGPP-like"/>
    <property type="match status" value="1"/>
</dbReference>
<dbReference type="EMBL" id="MU864365">
    <property type="protein sequence ID" value="KAK4190518.1"/>
    <property type="molecule type" value="Genomic_DNA"/>
</dbReference>
<protein>
    <submittedName>
        <fullName evidence="1">Glycerol-3-phosphate phosphatase</fullName>
    </submittedName>
</protein>
<dbReference type="InterPro" id="IPR023214">
    <property type="entry name" value="HAD_sf"/>
</dbReference>
<reference evidence="1" key="2">
    <citation type="submission" date="2023-05" db="EMBL/GenBank/DDBJ databases">
        <authorList>
            <consortium name="Lawrence Berkeley National Laboratory"/>
            <person name="Steindorff A."/>
            <person name="Hensen N."/>
            <person name="Bonometti L."/>
            <person name="Westerberg I."/>
            <person name="Brannstrom I.O."/>
            <person name="Guillou S."/>
            <person name="Cros-Aarteil S."/>
            <person name="Calhoun S."/>
            <person name="Haridas S."/>
            <person name="Kuo A."/>
            <person name="Mondo S."/>
            <person name="Pangilinan J."/>
            <person name="Riley R."/>
            <person name="Labutti K."/>
            <person name="Andreopoulos B."/>
            <person name="Lipzen A."/>
            <person name="Chen C."/>
            <person name="Yanf M."/>
            <person name="Daum C."/>
            <person name="Ng V."/>
            <person name="Clum A."/>
            <person name="Ohm R."/>
            <person name="Martin F."/>
            <person name="Silar P."/>
            <person name="Natvig D."/>
            <person name="Lalanne C."/>
            <person name="Gautier V."/>
            <person name="Ament-Velasquez S.L."/>
            <person name="Kruys A."/>
            <person name="Hutchinson M.I."/>
            <person name="Powell A.J."/>
            <person name="Barry K."/>
            <person name="Miller A.N."/>
            <person name="Grigoriev I.V."/>
            <person name="Debuchy R."/>
            <person name="Gladieux P."/>
            <person name="Thoren M.H."/>
            <person name="Johannesson H."/>
        </authorList>
    </citation>
    <scope>NUCLEOTIDE SEQUENCE</scope>
    <source>
        <strain evidence="1">PSN309</strain>
    </source>
</reference>
<dbReference type="InterPro" id="IPR023198">
    <property type="entry name" value="PGP-like_dom2"/>
</dbReference>
<gene>
    <name evidence="1" type="ORF">QBC35DRAFT_377635</name>
</gene>
<dbReference type="SFLD" id="SFLDG01135">
    <property type="entry name" value="C1.5.6:_HAD__Beta-PGM__Phospha"/>
    <property type="match status" value="1"/>
</dbReference>